<feature type="region of interest" description="Disordered" evidence="1">
    <location>
        <begin position="37"/>
        <end position="107"/>
    </location>
</feature>
<sequence length="449" mass="51011">MKPVLWIFLVISFAGMAQLAYGEESVSAFLNDDATNDEPIAEMGTDMHDDDDDDHDHDLDDELDDEAEEDEQQATPLFNELYKRSEKKAGKGEQGNKGEKGKKGKKGKEKNLWFDELGCYNDAGPIAWKNSSFRALGKLYLNFRGNMTWTKKYAYYVAKRCAKAAQPYGCKCFGVQFYGECWCFDGGCKTFAKYGKSNNCERYQGKNWTNYVYTSRCGSKYGCCKDNSMPALGENYQGCPDCNTAVDLVIVVDASGSIGKKNYETMKKMVIELIRHFSVRRSYARIGIVRYSSSADEIISPQASQRRGFAALQGKLNRMPYTGGGTRTGLALGMAYSMLMKSRRQLKKFRKIRKYEQNCIVMTDGLSNDRKRLERTSKELKKIAKVIAVGVRGKNYSKAQRKKQEEELKMIATDKNKDFFLKDSFEKLRKEVDPIAKRACPLTYRKKGP</sequence>
<protein>
    <recommendedName>
        <fullName evidence="3">VWFA domain-containing protein</fullName>
    </recommendedName>
</protein>
<dbReference type="InterPro" id="IPR036465">
    <property type="entry name" value="vWFA_dom_sf"/>
</dbReference>
<proteinExistence type="evidence at transcript level"/>
<dbReference type="Pfam" id="PF00092">
    <property type="entry name" value="VWA"/>
    <property type="match status" value="1"/>
</dbReference>
<feature type="domain" description="VWFA" evidence="3">
    <location>
        <begin position="247"/>
        <end position="435"/>
    </location>
</feature>
<dbReference type="EMBL" id="JN631081">
    <property type="protein sequence ID" value="AET09729.1"/>
    <property type="molecule type" value="mRNA"/>
</dbReference>
<evidence type="ECO:0000259" key="3">
    <source>
        <dbReference type="PROSITE" id="PS50234"/>
    </source>
</evidence>
<accession>G8HTA2</accession>
<dbReference type="PANTHER" id="PTHR24020:SF20">
    <property type="entry name" value="PH DOMAIN-CONTAINING PROTEIN"/>
    <property type="match status" value="1"/>
</dbReference>
<dbReference type="GeneID" id="114976594"/>
<evidence type="ECO:0000313" key="4">
    <source>
        <dbReference type="EMBL" id="AET09729.1"/>
    </source>
</evidence>
<dbReference type="OrthoDB" id="10256829at2759"/>
<feature type="chain" id="PRO_5003510289" description="VWFA domain-containing protein" evidence="2">
    <location>
        <begin position="23"/>
        <end position="449"/>
    </location>
</feature>
<feature type="compositionally biased region" description="Basic and acidic residues" evidence="1">
    <location>
        <begin position="81"/>
        <end position="101"/>
    </location>
</feature>
<dbReference type="InterPro" id="IPR002035">
    <property type="entry name" value="VWF_A"/>
</dbReference>
<dbReference type="CDD" id="cd01450">
    <property type="entry name" value="vWFA_subfamily_ECM"/>
    <property type="match status" value="1"/>
</dbReference>
<reference evidence="4" key="1">
    <citation type="journal article" date="2011" name="PLoS ONE">
        <title>Differential Gene Expression at Coral Settlement and Metamorphosis - A Subtractive Hybridization Study.</title>
        <authorList>
            <person name="Hayward D.C."/>
            <person name="Hetherington S."/>
            <person name="Behm C.A."/>
            <person name="Grasso L.C."/>
            <person name="Foret S."/>
            <person name="Miller D.J."/>
            <person name="Ball E.E."/>
        </authorList>
    </citation>
    <scope>NUCLEOTIDE SEQUENCE</scope>
</reference>
<organism evidence="4">
    <name type="scientific">Acropora millepora</name>
    <name type="common">Staghorn coral</name>
    <name type="synonym">Heteropora millepora</name>
    <dbReference type="NCBI Taxonomy" id="45264"/>
    <lineage>
        <taxon>Eukaryota</taxon>
        <taxon>Metazoa</taxon>
        <taxon>Cnidaria</taxon>
        <taxon>Anthozoa</taxon>
        <taxon>Hexacorallia</taxon>
        <taxon>Scleractinia</taxon>
        <taxon>Astrocoeniina</taxon>
        <taxon>Acroporidae</taxon>
        <taxon>Acropora</taxon>
    </lineage>
</organism>
<dbReference type="AlphaFoldDB" id="G8HTA2"/>
<dbReference type="RefSeq" id="XP_029212890.1">
    <property type="nucleotide sequence ID" value="XM_029357057.2"/>
</dbReference>
<evidence type="ECO:0000256" key="2">
    <source>
        <dbReference type="SAM" id="SignalP"/>
    </source>
</evidence>
<dbReference type="SUPFAM" id="SSF53300">
    <property type="entry name" value="vWA-like"/>
    <property type="match status" value="1"/>
</dbReference>
<dbReference type="PROSITE" id="PS50234">
    <property type="entry name" value="VWFA"/>
    <property type="match status" value="1"/>
</dbReference>
<dbReference type="PANTHER" id="PTHR24020">
    <property type="entry name" value="COLLAGEN ALPHA"/>
    <property type="match status" value="1"/>
</dbReference>
<evidence type="ECO:0000256" key="1">
    <source>
        <dbReference type="SAM" id="MobiDB-lite"/>
    </source>
</evidence>
<dbReference type="KEGG" id="amil:114976594"/>
<keyword evidence="2" id="KW-0732">Signal</keyword>
<feature type="signal peptide" evidence="2">
    <location>
        <begin position="1"/>
        <end position="22"/>
    </location>
</feature>
<dbReference type="PRINTS" id="PR00453">
    <property type="entry name" value="VWFADOMAIN"/>
</dbReference>
<dbReference type="InterPro" id="IPR050525">
    <property type="entry name" value="ECM_Assembly_Org"/>
</dbReference>
<feature type="compositionally biased region" description="Acidic residues" evidence="1">
    <location>
        <begin position="48"/>
        <end position="72"/>
    </location>
</feature>
<dbReference type="Gene3D" id="3.40.50.410">
    <property type="entry name" value="von Willebrand factor, type A domain"/>
    <property type="match status" value="1"/>
</dbReference>
<name>G8HTA2_ACRMI</name>
<dbReference type="SMART" id="SM00327">
    <property type="entry name" value="VWA"/>
    <property type="match status" value="1"/>
</dbReference>